<evidence type="ECO:0000259" key="1">
    <source>
        <dbReference type="Pfam" id="PF12680"/>
    </source>
</evidence>
<dbReference type="InterPro" id="IPR037401">
    <property type="entry name" value="SnoaL-like"/>
</dbReference>
<accession>A0A4U1BJ53</accession>
<dbReference type="InterPro" id="IPR032710">
    <property type="entry name" value="NTF2-like_dom_sf"/>
</dbReference>
<dbReference type="Pfam" id="PF12680">
    <property type="entry name" value="SnoaL_2"/>
    <property type="match status" value="1"/>
</dbReference>
<evidence type="ECO:0000313" key="3">
    <source>
        <dbReference type="Proteomes" id="UP000305675"/>
    </source>
</evidence>
<name>A0A4U1BJ53_9GAMM</name>
<dbReference type="Proteomes" id="UP000305675">
    <property type="component" value="Unassembled WGS sequence"/>
</dbReference>
<dbReference type="SUPFAM" id="SSF54427">
    <property type="entry name" value="NTF2-like"/>
    <property type="match status" value="1"/>
</dbReference>
<feature type="domain" description="SnoaL-like" evidence="1">
    <location>
        <begin position="12"/>
        <end position="88"/>
    </location>
</feature>
<dbReference type="AlphaFoldDB" id="A0A4U1BJ53"/>
<dbReference type="EMBL" id="SWCJ01000023">
    <property type="protein sequence ID" value="TKB50125.1"/>
    <property type="molecule type" value="Genomic_DNA"/>
</dbReference>
<keyword evidence="3" id="KW-1185">Reference proteome</keyword>
<reference evidence="2 3" key="1">
    <citation type="submission" date="2019-04" db="EMBL/GenBank/DDBJ databases">
        <authorList>
            <person name="Hwang J.C."/>
        </authorList>
    </citation>
    <scope>NUCLEOTIDE SEQUENCE [LARGE SCALE GENOMIC DNA]</scope>
    <source>
        <strain evidence="2 3">IMCC35002</strain>
    </source>
</reference>
<sequence length="121" mass="13575">MTTLDACKAGITAWQQAFNNQDAAGCAAQYAEGTTMIARPMGSFTGREQIQAFWQQIIDQGFKDVDYQNVQWTPEGDDGYLLTSSWTMNNAFGVVHKEHWKLQADGSAKLVFDEFEIQGER</sequence>
<protein>
    <submittedName>
        <fullName evidence="2">Isochorismatase</fullName>
    </submittedName>
</protein>
<evidence type="ECO:0000313" key="2">
    <source>
        <dbReference type="EMBL" id="TKB50125.1"/>
    </source>
</evidence>
<dbReference type="Gene3D" id="3.10.450.50">
    <property type="match status" value="1"/>
</dbReference>
<dbReference type="OrthoDB" id="1157330at2"/>
<gene>
    <name evidence="2" type="ORF">FCL42_19720</name>
</gene>
<organism evidence="2 3">
    <name type="scientific">Ferrimonas aestuarii</name>
    <dbReference type="NCBI Taxonomy" id="2569539"/>
    <lineage>
        <taxon>Bacteria</taxon>
        <taxon>Pseudomonadati</taxon>
        <taxon>Pseudomonadota</taxon>
        <taxon>Gammaproteobacteria</taxon>
        <taxon>Alteromonadales</taxon>
        <taxon>Ferrimonadaceae</taxon>
        <taxon>Ferrimonas</taxon>
    </lineage>
</organism>
<comment type="caution">
    <text evidence="2">The sequence shown here is derived from an EMBL/GenBank/DDBJ whole genome shotgun (WGS) entry which is preliminary data.</text>
</comment>
<proteinExistence type="predicted"/>
<dbReference type="RefSeq" id="WP_136865149.1">
    <property type="nucleotide sequence ID" value="NZ_SWCJ01000023.1"/>
</dbReference>